<dbReference type="EC" id="3.5.1.44" evidence="6"/>
<dbReference type="SUPFAM" id="SSF52738">
    <property type="entry name" value="Methylesterase CheB, C-terminal domain"/>
    <property type="match status" value="1"/>
</dbReference>
<dbReference type="HAMAP" id="MF_00099">
    <property type="entry name" value="CheB_chemtxs"/>
    <property type="match status" value="1"/>
</dbReference>
<dbReference type="CDD" id="cd16432">
    <property type="entry name" value="CheB_Rec"/>
    <property type="match status" value="1"/>
</dbReference>
<dbReference type="InterPro" id="IPR008248">
    <property type="entry name" value="CheB-like"/>
</dbReference>
<comment type="subcellular location">
    <subcellularLocation>
        <location evidence="6">Cytoplasm</location>
    </subcellularLocation>
</comment>
<feature type="compositionally biased region" description="Low complexity" evidence="9">
    <location>
        <begin position="150"/>
        <end position="162"/>
    </location>
</feature>
<evidence type="ECO:0000256" key="2">
    <source>
        <dbReference type="ARBA" id="ARBA00022500"/>
    </source>
</evidence>
<dbReference type="SMART" id="SM00448">
    <property type="entry name" value="REC"/>
    <property type="match status" value="1"/>
</dbReference>
<keyword evidence="3 6" id="KW-0378">Hydrolase</keyword>
<comment type="PTM">
    <text evidence="6">Phosphorylated by CheA. Phosphorylation of the N-terminal regulatory domain activates the methylesterase activity.</text>
</comment>
<dbReference type="SUPFAM" id="SSF52172">
    <property type="entry name" value="CheY-like"/>
    <property type="match status" value="1"/>
</dbReference>
<comment type="catalytic activity">
    <reaction evidence="6">
        <text>L-glutaminyl-[protein] + H2O = L-glutamyl-[protein] + NH4(+)</text>
        <dbReference type="Rhea" id="RHEA:16441"/>
        <dbReference type="Rhea" id="RHEA-COMP:10207"/>
        <dbReference type="Rhea" id="RHEA-COMP:10208"/>
        <dbReference type="ChEBI" id="CHEBI:15377"/>
        <dbReference type="ChEBI" id="CHEBI:28938"/>
        <dbReference type="ChEBI" id="CHEBI:29973"/>
        <dbReference type="ChEBI" id="CHEBI:30011"/>
        <dbReference type="EC" id="3.5.1.44"/>
    </reaction>
</comment>
<dbReference type="Proteomes" id="UP000238916">
    <property type="component" value="Unassembled WGS sequence"/>
</dbReference>
<evidence type="ECO:0000256" key="6">
    <source>
        <dbReference type="HAMAP-Rule" id="MF_00099"/>
    </source>
</evidence>
<evidence type="ECO:0000313" key="12">
    <source>
        <dbReference type="EMBL" id="SPF45543.1"/>
    </source>
</evidence>
<dbReference type="GO" id="GO:0006935">
    <property type="term" value="P:chemotaxis"/>
    <property type="evidence" value="ECO:0007669"/>
    <property type="project" value="UniProtKB-UniRule"/>
</dbReference>
<comment type="function">
    <text evidence="4">May play the central regulatory role in sporulation. It may be an element of the effector pathway responsible for the activation of sporulation genes in response to nutritional stress. Spo0A may act in concert with spo0H (a sigma factor) to control the expression of some genes that are critical to the sporulation process.</text>
</comment>
<name>A0A2U3L0Z6_9FIRM</name>
<evidence type="ECO:0000259" key="11">
    <source>
        <dbReference type="PROSITE" id="PS50122"/>
    </source>
</evidence>
<dbReference type="PANTHER" id="PTHR42872:SF6">
    <property type="entry name" value="PROTEIN-GLUTAMATE METHYLESTERASE_PROTEIN-GLUTAMINE GLUTAMINASE"/>
    <property type="match status" value="1"/>
</dbReference>
<dbReference type="EMBL" id="OMOF01000262">
    <property type="protein sequence ID" value="SPF45543.1"/>
    <property type="molecule type" value="Genomic_DNA"/>
</dbReference>
<comment type="similarity">
    <text evidence="6">Belongs to the CheB family.</text>
</comment>
<evidence type="ECO:0000256" key="4">
    <source>
        <dbReference type="ARBA" id="ARBA00024867"/>
    </source>
</evidence>
<evidence type="ECO:0000256" key="7">
    <source>
        <dbReference type="PROSITE-ProRule" id="PRU00050"/>
    </source>
</evidence>
<proteinExistence type="inferred from homology"/>
<dbReference type="NCBIfam" id="NF001965">
    <property type="entry name" value="PRK00742.1"/>
    <property type="match status" value="1"/>
</dbReference>
<feature type="region of interest" description="Disordered" evidence="9">
    <location>
        <begin position="136"/>
        <end position="162"/>
    </location>
</feature>
<dbReference type="InterPro" id="IPR001789">
    <property type="entry name" value="Sig_transdc_resp-reg_receiver"/>
</dbReference>
<reference evidence="13" key="1">
    <citation type="submission" date="2018-02" db="EMBL/GenBank/DDBJ databases">
        <authorList>
            <person name="Hausmann B."/>
        </authorList>
    </citation>
    <scope>NUCLEOTIDE SEQUENCE [LARGE SCALE GENOMIC DNA]</scope>
    <source>
        <strain evidence="13">Peat soil MAG SbF1</strain>
    </source>
</reference>
<feature type="active site" evidence="6 7">
    <location>
        <position position="190"/>
    </location>
</feature>
<feature type="modified residue" description="4-aspartylphosphate" evidence="6 8">
    <location>
        <position position="57"/>
    </location>
</feature>
<evidence type="ECO:0000259" key="10">
    <source>
        <dbReference type="PROSITE" id="PS50110"/>
    </source>
</evidence>
<protein>
    <recommendedName>
        <fullName evidence="6">Protein-glutamate methylesterase/protein-glutamine glutaminase</fullName>
        <ecNumber evidence="6">3.1.1.61</ecNumber>
        <ecNumber evidence="6">3.5.1.44</ecNumber>
    </recommendedName>
</protein>
<dbReference type="GO" id="GO:0005737">
    <property type="term" value="C:cytoplasm"/>
    <property type="evidence" value="ECO:0007669"/>
    <property type="project" value="UniProtKB-SubCell"/>
</dbReference>
<organism evidence="12 13">
    <name type="scientific">Candidatus Desulfosporosinus infrequens</name>
    <dbReference type="NCBI Taxonomy" id="2043169"/>
    <lineage>
        <taxon>Bacteria</taxon>
        <taxon>Bacillati</taxon>
        <taxon>Bacillota</taxon>
        <taxon>Clostridia</taxon>
        <taxon>Eubacteriales</taxon>
        <taxon>Desulfitobacteriaceae</taxon>
        <taxon>Desulfosporosinus</taxon>
    </lineage>
</organism>
<dbReference type="PANTHER" id="PTHR42872">
    <property type="entry name" value="PROTEIN-GLUTAMATE METHYLESTERASE/PROTEIN-GLUTAMINE GLUTAMINASE"/>
    <property type="match status" value="1"/>
</dbReference>
<accession>A0A2U3L0Z6</accession>
<dbReference type="Pfam" id="PF00072">
    <property type="entry name" value="Response_reg"/>
    <property type="match status" value="1"/>
</dbReference>
<dbReference type="Gene3D" id="3.40.50.2300">
    <property type="match status" value="1"/>
</dbReference>
<dbReference type="CDD" id="cd17541">
    <property type="entry name" value="REC_CheB-like"/>
    <property type="match status" value="1"/>
</dbReference>
<feature type="active site" evidence="6 7">
    <location>
        <position position="315"/>
    </location>
</feature>
<dbReference type="PROSITE" id="PS50122">
    <property type="entry name" value="CHEB"/>
    <property type="match status" value="1"/>
</dbReference>
<feature type="domain" description="CheB-type methylesterase" evidence="11">
    <location>
        <begin position="178"/>
        <end position="373"/>
    </location>
</feature>
<evidence type="ECO:0000313" key="13">
    <source>
        <dbReference type="Proteomes" id="UP000238916"/>
    </source>
</evidence>
<dbReference type="InterPro" id="IPR035909">
    <property type="entry name" value="CheB_C"/>
</dbReference>
<evidence type="ECO:0000256" key="8">
    <source>
        <dbReference type="PROSITE-ProRule" id="PRU00169"/>
    </source>
</evidence>
<comment type="function">
    <text evidence="6">Involved in chemotaxis. Part of a chemotaxis signal transduction system that modulates chemotaxis in response to various stimuli. Catalyzes the demethylation of specific methylglutamate residues introduced into the chemoreceptors (methyl-accepting chemotaxis proteins or MCP) by CheR. Also mediates the irreversible deamidation of specific glutamine residues to glutamic acid.</text>
</comment>
<dbReference type="Gene3D" id="3.40.50.180">
    <property type="entry name" value="Methylesterase CheB, C-terminal domain"/>
    <property type="match status" value="1"/>
</dbReference>
<dbReference type="AlphaFoldDB" id="A0A2U3L0Z6"/>
<evidence type="ECO:0000256" key="1">
    <source>
        <dbReference type="ARBA" id="ARBA00022490"/>
    </source>
</evidence>
<dbReference type="InterPro" id="IPR000673">
    <property type="entry name" value="Sig_transdc_resp-reg_Me-estase"/>
</dbReference>
<dbReference type="GO" id="GO:0000156">
    <property type="term" value="F:phosphorelay response regulator activity"/>
    <property type="evidence" value="ECO:0007669"/>
    <property type="project" value="InterPro"/>
</dbReference>
<dbReference type="Pfam" id="PF01339">
    <property type="entry name" value="CheB_methylest"/>
    <property type="match status" value="1"/>
</dbReference>
<dbReference type="GO" id="GO:0008984">
    <property type="term" value="F:protein-glutamate methylesterase activity"/>
    <property type="evidence" value="ECO:0007669"/>
    <property type="project" value="UniProtKB-UniRule"/>
</dbReference>
<dbReference type="InterPro" id="IPR011006">
    <property type="entry name" value="CheY-like_superfamily"/>
</dbReference>
<dbReference type="OrthoDB" id="9793421at2"/>
<keyword evidence="6 8" id="KW-0597">Phosphoprotein</keyword>
<feature type="domain" description="Response regulatory" evidence="10">
    <location>
        <begin position="6"/>
        <end position="124"/>
    </location>
</feature>
<evidence type="ECO:0000256" key="3">
    <source>
        <dbReference type="ARBA" id="ARBA00022801"/>
    </source>
</evidence>
<sequence length="373" mass="40498">MSEIIRVLIVDDSAMMRRAIKQILETDSSILVVGSARDGEDALKKDEELSPDVITMDINMPVMDGVTSMMHLLEQHPAVRIIMLSSLTQDGAMTTFEALELGAFDYVAKPSGTVSANLHVIGKELVEKVKIAAQTKRNRRQTRERFSPIKQSAKQPVKQQQPVAVKKTELKTQIMDGLSAFRKIVVIGVSTGGPATLMEIIPELPADLDATVIIVQHMPPTFTGSFAKRLDENSRLKITEGKAGDVLTKGCAYVAPGGIHLVIRKNLARDEWLIRLTTLPEETLFTPSVDVTMKSIVEVFGRRTVGVLLTGMGSDGADGMVAIRQAGGVTIAEDESTAVVFGMPREAIERGGAEIVVPSYQVAKEILKAIKRA</sequence>
<gene>
    <name evidence="6 12" type="primary">cheB</name>
    <name evidence="12" type="ORF">SBF1_3340001</name>
</gene>
<comment type="domain">
    <text evidence="6">Contains a C-terminal catalytic domain, and an N-terminal region which modulates catalytic activity.</text>
</comment>
<feature type="active site" evidence="6 7">
    <location>
        <position position="217"/>
    </location>
</feature>
<evidence type="ECO:0000256" key="9">
    <source>
        <dbReference type="SAM" id="MobiDB-lite"/>
    </source>
</evidence>
<comment type="catalytic activity">
    <reaction evidence="5 6">
        <text>[protein]-L-glutamate 5-O-methyl ester + H2O = L-glutamyl-[protein] + methanol + H(+)</text>
        <dbReference type="Rhea" id="RHEA:23236"/>
        <dbReference type="Rhea" id="RHEA-COMP:10208"/>
        <dbReference type="Rhea" id="RHEA-COMP:10311"/>
        <dbReference type="ChEBI" id="CHEBI:15377"/>
        <dbReference type="ChEBI" id="CHEBI:15378"/>
        <dbReference type="ChEBI" id="CHEBI:17790"/>
        <dbReference type="ChEBI" id="CHEBI:29973"/>
        <dbReference type="ChEBI" id="CHEBI:82795"/>
        <dbReference type="EC" id="3.1.1.61"/>
    </reaction>
</comment>
<keyword evidence="2 6" id="KW-0145">Chemotaxis</keyword>
<dbReference type="PROSITE" id="PS50110">
    <property type="entry name" value="RESPONSE_REGULATORY"/>
    <property type="match status" value="1"/>
</dbReference>
<keyword evidence="1 6" id="KW-0963">Cytoplasm</keyword>
<dbReference type="PIRSF" id="PIRSF000876">
    <property type="entry name" value="RR_chemtxs_CheB"/>
    <property type="match status" value="1"/>
</dbReference>
<evidence type="ECO:0000256" key="5">
    <source>
        <dbReference type="ARBA" id="ARBA00048267"/>
    </source>
</evidence>
<dbReference type="GO" id="GO:0050568">
    <property type="term" value="F:protein-glutamine glutaminase activity"/>
    <property type="evidence" value="ECO:0007669"/>
    <property type="project" value="UniProtKB-UniRule"/>
</dbReference>
<dbReference type="EC" id="3.1.1.61" evidence="6"/>